<feature type="transmembrane region" description="Helical" evidence="5">
    <location>
        <begin position="186"/>
        <end position="208"/>
    </location>
</feature>
<evidence type="ECO:0000256" key="1">
    <source>
        <dbReference type="ARBA" id="ARBA00004141"/>
    </source>
</evidence>
<dbReference type="AlphaFoldDB" id="A0A9W7G5C6"/>
<protein>
    <recommendedName>
        <fullName evidence="6">Sugar phosphate transporter domain-containing protein</fullName>
    </recommendedName>
</protein>
<organism evidence="7 8">
    <name type="scientific">Triparma columacea</name>
    <dbReference type="NCBI Taxonomy" id="722753"/>
    <lineage>
        <taxon>Eukaryota</taxon>
        <taxon>Sar</taxon>
        <taxon>Stramenopiles</taxon>
        <taxon>Ochrophyta</taxon>
        <taxon>Bolidophyceae</taxon>
        <taxon>Parmales</taxon>
        <taxon>Triparmaceae</taxon>
        <taxon>Triparma</taxon>
    </lineage>
</organism>
<feature type="transmembrane region" description="Helical" evidence="5">
    <location>
        <begin position="147"/>
        <end position="165"/>
    </location>
</feature>
<keyword evidence="4 5" id="KW-0472">Membrane</keyword>
<dbReference type="Proteomes" id="UP001165065">
    <property type="component" value="Unassembled WGS sequence"/>
</dbReference>
<evidence type="ECO:0000313" key="8">
    <source>
        <dbReference type="Proteomes" id="UP001165065"/>
    </source>
</evidence>
<feature type="transmembrane region" description="Helical" evidence="5">
    <location>
        <begin position="12"/>
        <end position="27"/>
    </location>
</feature>
<dbReference type="OrthoDB" id="6418713at2759"/>
<reference evidence="8" key="1">
    <citation type="journal article" date="2023" name="Commun. Biol.">
        <title>Genome analysis of Parmales, the sister group of diatoms, reveals the evolutionary specialization of diatoms from phago-mixotrophs to photoautotrophs.</title>
        <authorList>
            <person name="Ban H."/>
            <person name="Sato S."/>
            <person name="Yoshikawa S."/>
            <person name="Yamada K."/>
            <person name="Nakamura Y."/>
            <person name="Ichinomiya M."/>
            <person name="Sato N."/>
            <person name="Blanc-Mathieu R."/>
            <person name="Endo H."/>
            <person name="Kuwata A."/>
            <person name="Ogata H."/>
        </authorList>
    </citation>
    <scope>NUCLEOTIDE SEQUENCE [LARGE SCALE GENOMIC DNA]</scope>
</reference>
<sequence length="314" mass="33679">MELLPKSLKAPIYFILWYGLNIGYNIYNKKVMNAYPLPLTMATIQLGAGLLWILPVWLLGFRPMPVLTTSSFKALAPIAFFHTVGHTMTVVSLGAGAVSFTHIVKAAEPFFSTIIQAIMGNVAPMTVNLCLIPVVGGVAIASMKELSFTWTSFGGAMGSNLSFALRGIFSKKAMSAPVGENMGPANLFAVLTIMSFTAMLPVCIYFEGSNMSPSLSAAYDHYGSSDKFLTEVLFAGLFYYLYNEVAYLALGAVDSPTTHAVGNTLKRVVVMVASAVYFKDKMTGQAMGGCAIAIGGVMMYSLASSKAKRKVKKV</sequence>
<dbReference type="GO" id="GO:0016020">
    <property type="term" value="C:membrane"/>
    <property type="evidence" value="ECO:0007669"/>
    <property type="project" value="UniProtKB-SubCell"/>
</dbReference>
<feature type="transmembrane region" description="Helical" evidence="5">
    <location>
        <begin position="79"/>
        <end position="101"/>
    </location>
</feature>
<keyword evidence="2 5" id="KW-0812">Transmembrane</keyword>
<feature type="transmembrane region" description="Helical" evidence="5">
    <location>
        <begin position="284"/>
        <end position="303"/>
    </location>
</feature>
<gene>
    <name evidence="7" type="ORF">TrCOL_g8243</name>
</gene>
<evidence type="ECO:0000313" key="7">
    <source>
        <dbReference type="EMBL" id="GMI33692.1"/>
    </source>
</evidence>
<evidence type="ECO:0000256" key="2">
    <source>
        <dbReference type="ARBA" id="ARBA00022692"/>
    </source>
</evidence>
<dbReference type="SUPFAM" id="SSF103481">
    <property type="entry name" value="Multidrug resistance efflux transporter EmrE"/>
    <property type="match status" value="1"/>
</dbReference>
<evidence type="ECO:0000256" key="4">
    <source>
        <dbReference type="ARBA" id="ARBA00023136"/>
    </source>
</evidence>
<name>A0A9W7G5C6_9STRA</name>
<keyword evidence="3 5" id="KW-1133">Transmembrane helix</keyword>
<evidence type="ECO:0000256" key="5">
    <source>
        <dbReference type="SAM" id="Phobius"/>
    </source>
</evidence>
<dbReference type="InterPro" id="IPR037185">
    <property type="entry name" value="EmrE-like"/>
</dbReference>
<dbReference type="PANTHER" id="PTHR11132">
    <property type="entry name" value="SOLUTE CARRIER FAMILY 35"/>
    <property type="match status" value="1"/>
</dbReference>
<keyword evidence="8" id="KW-1185">Reference proteome</keyword>
<evidence type="ECO:0000259" key="6">
    <source>
        <dbReference type="Pfam" id="PF03151"/>
    </source>
</evidence>
<comment type="caution">
    <text evidence="7">The sequence shown here is derived from an EMBL/GenBank/DDBJ whole genome shotgun (WGS) entry which is preliminary data.</text>
</comment>
<comment type="subcellular location">
    <subcellularLocation>
        <location evidence="1">Membrane</location>
        <topology evidence="1">Multi-pass membrane protein</topology>
    </subcellularLocation>
</comment>
<dbReference type="InterPro" id="IPR004853">
    <property type="entry name" value="Sugar_P_trans_dom"/>
</dbReference>
<feature type="transmembrane region" description="Helical" evidence="5">
    <location>
        <begin position="39"/>
        <end position="59"/>
    </location>
</feature>
<evidence type="ECO:0000256" key="3">
    <source>
        <dbReference type="ARBA" id="ARBA00022989"/>
    </source>
</evidence>
<accession>A0A9W7G5C6</accession>
<dbReference type="Pfam" id="PF03151">
    <property type="entry name" value="TPT"/>
    <property type="match status" value="1"/>
</dbReference>
<feature type="transmembrane region" description="Helical" evidence="5">
    <location>
        <begin position="122"/>
        <end position="141"/>
    </location>
</feature>
<feature type="domain" description="Sugar phosphate transporter" evidence="6">
    <location>
        <begin position="9"/>
        <end position="301"/>
    </location>
</feature>
<dbReference type="EMBL" id="BRYA01000831">
    <property type="protein sequence ID" value="GMI33692.1"/>
    <property type="molecule type" value="Genomic_DNA"/>
</dbReference>
<proteinExistence type="predicted"/>
<dbReference type="InterPro" id="IPR050186">
    <property type="entry name" value="TPT_transporter"/>
</dbReference>